<protein>
    <submittedName>
        <fullName evidence="2">Uncharacterized protein</fullName>
    </submittedName>
</protein>
<evidence type="ECO:0000313" key="2">
    <source>
        <dbReference type="EMBL" id="QDU78940.1"/>
    </source>
</evidence>
<evidence type="ECO:0000313" key="3">
    <source>
        <dbReference type="Proteomes" id="UP000317178"/>
    </source>
</evidence>
<name>A0A518CIA4_9PLAN</name>
<feature type="region of interest" description="Disordered" evidence="1">
    <location>
        <begin position="46"/>
        <end position="111"/>
    </location>
</feature>
<keyword evidence="3" id="KW-1185">Reference proteome</keyword>
<reference evidence="2 3" key="1">
    <citation type="submission" date="2019-02" db="EMBL/GenBank/DDBJ databases">
        <title>Deep-cultivation of Planctomycetes and their phenomic and genomic characterization uncovers novel biology.</title>
        <authorList>
            <person name="Wiegand S."/>
            <person name="Jogler M."/>
            <person name="Boedeker C."/>
            <person name="Pinto D."/>
            <person name="Vollmers J."/>
            <person name="Rivas-Marin E."/>
            <person name="Kohn T."/>
            <person name="Peeters S.H."/>
            <person name="Heuer A."/>
            <person name="Rast P."/>
            <person name="Oberbeckmann S."/>
            <person name="Bunk B."/>
            <person name="Jeske O."/>
            <person name="Meyerdierks A."/>
            <person name="Storesund J.E."/>
            <person name="Kallscheuer N."/>
            <person name="Luecker S."/>
            <person name="Lage O.M."/>
            <person name="Pohl T."/>
            <person name="Merkel B.J."/>
            <person name="Hornburger P."/>
            <person name="Mueller R.-W."/>
            <person name="Bruemmer F."/>
            <person name="Labrenz M."/>
            <person name="Spormann A.M."/>
            <person name="Op den Camp H."/>
            <person name="Overmann J."/>
            <person name="Amann R."/>
            <person name="Jetten M.S.M."/>
            <person name="Mascher T."/>
            <person name="Medema M.H."/>
            <person name="Devos D.P."/>
            <person name="Kaster A.-K."/>
            <person name="Ovreas L."/>
            <person name="Rohde M."/>
            <person name="Galperin M.Y."/>
            <person name="Jogler C."/>
        </authorList>
    </citation>
    <scope>NUCLEOTIDE SEQUENCE [LARGE SCALE GENOMIC DNA]</scope>
    <source>
        <strain evidence="2 3">Pla110</strain>
    </source>
</reference>
<dbReference type="Proteomes" id="UP000317178">
    <property type="component" value="Chromosome"/>
</dbReference>
<evidence type="ECO:0000256" key="1">
    <source>
        <dbReference type="SAM" id="MobiDB-lite"/>
    </source>
</evidence>
<gene>
    <name evidence="2" type="ORF">Pla110_06440</name>
</gene>
<organism evidence="2 3">
    <name type="scientific">Polystyrenella longa</name>
    <dbReference type="NCBI Taxonomy" id="2528007"/>
    <lineage>
        <taxon>Bacteria</taxon>
        <taxon>Pseudomonadati</taxon>
        <taxon>Planctomycetota</taxon>
        <taxon>Planctomycetia</taxon>
        <taxon>Planctomycetales</taxon>
        <taxon>Planctomycetaceae</taxon>
        <taxon>Polystyrenella</taxon>
    </lineage>
</organism>
<feature type="region of interest" description="Disordered" evidence="1">
    <location>
        <begin position="336"/>
        <end position="363"/>
    </location>
</feature>
<dbReference type="AlphaFoldDB" id="A0A518CIA4"/>
<feature type="compositionally biased region" description="Polar residues" evidence="1">
    <location>
        <begin position="57"/>
        <end position="74"/>
    </location>
</feature>
<sequence length="363" mass="39662">MDFQFIKTTACLTGLGLCSSLVGCQSTDKQDYYQPHGHRGEMVQQVPQAHSVHSAPGYSQQAPMHPSQMNSLPQNDARPMQSGPLYTPKQQHQPRLIAPPGQGGSLSPPMAPPAVPGVAPYGAPNGGVIPVPAPTSWVPAPQGGYMPASYLQPQQVSGPWAPHVQQNQMGPFGLITPETPRTFAPVPMHSVSQAEQVKYLPVRFDSSNVVQNSGQGLFAPGWQDRQTEWTGNRLQMTTPWQMQQNVVNPVVLNPILQPQSANRFVTREGTSGQQFMISPPSSTLVDEWPLKVDETELVNVEEFVPDENVVEAFVSGDLPIIQPEIRHRLQNAQAYSESARKTPVSRSAEAKQETAGPMLLRFE</sequence>
<dbReference type="EMBL" id="CP036281">
    <property type="protein sequence ID" value="QDU78940.1"/>
    <property type="molecule type" value="Genomic_DNA"/>
</dbReference>
<accession>A0A518CIA4</accession>
<dbReference type="PROSITE" id="PS51257">
    <property type="entry name" value="PROKAR_LIPOPROTEIN"/>
    <property type="match status" value="1"/>
</dbReference>
<dbReference type="RefSeq" id="WP_144993099.1">
    <property type="nucleotide sequence ID" value="NZ_CP036281.1"/>
</dbReference>
<proteinExistence type="predicted"/>
<dbReference type="KEGG" id="plon:Pla110_06440"/>